<dbReference type="InterPro" id="IPR014710">
    <property type="entry name" value="RmlC-like_jellyroll"/>
</dbReference>
<dbReference type="EMBL" id="AEDQ01000010">
    <property type="protein sequence ID" value="EFL44558.1"/>
    <property type="molecule type" value="Genomic_DNA"/>
</dbReference>
<dbReference type="InterPro" id="IPR011051">
    <property type="entry name" value="RmlC_Cupin_sf"/>
</dbReference>
<sequence>MSKAQYGTSQCFVDVLSNTVYAAKSIVSKVPIDNDLFQLTYLAIAEGEALTEHASPRAVVVTLLSGEIDFTVEGVVSHMHAGDSVYLAPGAPHALSARENSCVQLVMINTPAE</sequence>
<dbReference type="InterPro" id="IPR013096">
    <property type="entry name" value="Cupin_2"/>
</dbReference>
<evidence type="ECO:0000313" key="3">
    <source>
        <dbReference type="Proteomes" id="UP000004431"/>
    </source>
</evidence>
<proteinExistence type="predicted"/>
<evidence type="ECO:0000313" key="2">
    <source>
        <dbReference type="EMBL" id="EFL44558.1"/>
    </source>
</evidence>
<dbReference type="RefSeq" id="WP_006303673.1">
    <property type="nucleotide sequence ID" value="NZ_AEDQ01000010.1"/>
</dbReference>
<dbReference type="PANTHER" id="PTHR37694">
    <property type="entry name" value="SLR8022 PROTEIN"/>
    <property type="match status" value="1"/>
</dbReference>
<evidence type="ECO:0000259" key="1">
    <source>
        <dbReference type="Pfam" id="PF07883"/>
    </source>
</evidence>
<dbReference type="PANTHER" id="PTHR37694:SF1">
    <property type="entry name" value="SLR8022 PROTEIN"/>
    <property type="match status" value="1"/>
</dbReference>
<gene>
    <name evidence="2" type="ORF">HMPREF9248_1153</name>
</gene>
<name>A0ABN0B1D0_9ACTN</name>
<protein>
    <submittedName>
        <fullName evidence="2">Cupin domain protein</fullName>
    </submittedName>
</protein>
<dbReference type="SUPFAM" id="SSF51182">
    <property type="entry name" value="RmlC-like cupins"/>
    <property type="match status" value="1"/>
</dbReference>
<dbReference type="Gene3D" id="2.60.120.10">
    <property type="entry name" value="Jelly Rolls"/>
    <property type="match status" value="1"/>
</dbReference>
<reference evidence="2 3" key="1">
    <citation type="submission" date="2010-08" db="EMBL/GenBank/DDBJ databases">
        <authorList>
            <person name="Durkin A.S."/>
            <person name="Madupu R."/>
            <person name="Torralba M."/>
            <person name="Gillis M."/>
            <person name="Methe B."/>
            <person name="Sutton G."/>
            <person name="Nelson K.E."/>
        </authorList>
    </citation>
    <scope>NUCLEOTIDE SEQUENCE [LARGE SCALE GENOMIC DNA]</scope>
    <source>
        <strain evidence="2 3">PB189-T1-4</strain>
    </source>
</reference>
<feature type="domain" description="Cupin type-2" evidence="1">
    <location>
        <begin position="43"/>
        <end position="108"/>
    </location>
</feature>
<accession>A0ABN0B1D0</accession>
<organism evidence="2 3">
    <name type="scientific">Fannyhessea vaginae PB189-T1-4</name>
    <dbReference type="NCBI Taxonomy" id="866774"/>
    <lineage>
        <taxon>Bacteria</taxon>
        <taxon>Bacillati</taxon>
        <taxon>Actinomycetota</taxon>
        <taxon>Coriobacteriia</taxon>
        <taxon>Coriobacteriales</taxon>
        <taxon>Atopobiaceae</taxon>
        <taxon>Fannyhessea</taxon>
    </lineage>
</organism>
<dbReference type="CDD" id="cd02230">
    <property type="entry name" value="cupin_HP0902-like"/>
    <property type="match status" value="1"/>
</dbReference>
<dbReference type="Proteomes" id="UP000004431">
    <property type="component" value="Unassembled WGS sequence"/>
</dbReference>
<comment type="caution">
    <text evidence="2">The sequence shown here is derived from an EMBL/GenBank/DDBJ whole genome shotgun (WGS) entry which is preliminary data.</text>
</comment>
<keyword evidence="3" id="KW-1185">Reference proteome</keyword>
<dbReference type="Pfam" id="PF07883">
    <property type="entry name" value="Cupin_2"/>
    <property type="match status" value="1"/>
</dbReference>